<organism evidence="2">
    <name type="scientific">human gut metagenome</name>
    <dbReference type="NCBI Taxonomy" id="408170"/>
    <lineage>
        <taxon>unclassified sequences</taxon>
        <taxon>metagenomes</taxon>
        <taxon>organismal metagenomes</taxon>
    </lineage>
</organism>
<sequence>FNSKVNETSRELLLPNVDIHIIFCLATQCAISHIENLLSEFIKSRGLEERISFDVRCVQIIPNRVANEIKNDTTLVDIIKKEKYINKKNVGTKSYKVGHGEQEYFGYGDGALPLVLSHNTPNNSILVLWQDDDDNYPSLFPRINRH</sequence>
<protein>
    <recommendedName>
        <fullName evidence="1">PRTase-CE domain-containing protein</fullName>
    </recommendedName>
</protein>
<dbReference type="EMBL" id="AJWY01014220">
    <property type="protein sequence ID" value="EKC44366.1"/>
    <property type="molecule type" value="Genomic_DNA"/>
</dbReference>
<feature type="domain" description="PRTase-CE" evidence="1">
    <location>
        <begin position="10"/>
        <end position="142"/>
    </location>
</feature>
<dbReference type="InterPro" id="IPR056920">
    <property type="entry name" value="PRTase-CE"/>
</dbReference>
<gene>
    <name evidence="2" type="ORF">LEA_20681</name>
</gene>
<dbReference type="Pfam" id="PF24390">
    <property type="entry name" value="PRTase-CE"/>
    <property type="match status" value="1"/>
</dbReference>
<name>K1SA57_9ZZZZ</name>
<accession>K1SA57</accession>
<evidence type="ECO:0000313" key="2">
    <source>
        <dbReference type="EMBL" id="EKC44366.1"/>
    </source>
</evidence>
<reference evidence="2" key="1">
    <citation type="journal article" date="2013" name="Environ. Microbiol.">
        <title>Microbiota from the distal guts of lean and obese adolescents exhibit partial functional redundancy besides clear differences in community structure.</title>
        <authorList>
            <person name="Ferrer M."/>
            <person name="Ruiz A."/>
            <person name="Lanza F."/>
            <person name="Haange S.B."/>
            <person name="Oberbach A."/>
            <person name="Till H."/>
            <person name="Bargiela R."/>
            <person name="Campoy C."/>
            <person name="Segura M.T."/>
            <person name="Richter M."/>
            <person name="von Bergen M."/>
            <person name="Seifert J."/>
            <person name="Suarez A."/>
        </authorList>
    </citation>
    <scope>NUCLEOTIDE SEQUENCE</scope>
</reference>
<feature type="non-terminal residue" evidence="2">
    <location>
        <position position="1"/>
    </location>
</feature>
<dbReference type="AlphaFoldDB" id="K1SA57"/>
<proteinExistence type="predicted"/>
<comment type="caution">
    <text evidence="2">The sequence shown here is derived from an EMBL/GenBank/DDBJ whole genome shotgun (WGS) entry which is preliminary data.</text>
</comment>
<evidence type="ECO:0000259" key="1">
    <source>
        <dbReference type="Pfam" id="PF24390"/>
    </source>
</evidence>